<protein>
    <recommendedName>
        <fullName evidence="1">peptidyl-tRNA hydrolase</fullName>
        <ecNumber evidence="1">3.1.1.29</ecNumber>
    </recommendedName>
</protein>
<evidence type="ECO:0000256" key="5">
    <source>
        <dbReference type="ARBA" id="ARBA00038063"/>
    </source>
</evidence>
<reference evidence="6" key="1">
    <citation type="submission" date="2018-05" db="EMBL/GenBank/DDBJ databases">
        <authorList>
            <person name="Lanie J.A."/>
            <person name="Ng W.-L."/>
            <person name="Kazmierczak K.M."/>
            <person name="Andrzejewski T.M."/>
            <person name="Davidsen T.M."/>
            <person name="Wayne K.J."/>
            <person name="Tettelin H."/>
            <person name="Glass J.I."/>
            <person name="Rusch D."/>
            <person name="Podicherti R."/>
            <person name="Tsui H.-C.T."/>
            <person name="Winkler M.E."/>
        </authorList>
    </citation>
    <scope>NUCLEOTIDE SEQUENCE</scope>
</reference>
<dbReference type="EC" id="3.1.1.29" evidence="1"/>
<dbReference type="InterPro" id="IPR001328">
    <property type="entry name" value="Pept_tRNA_hydro"/>
</dbReference>
<dbReference type="InterPro" id="IPR036416">
    <property type="entry name" value="Pept_tRNA_hydro_sf"/>
</dbReference>
<evidence type="ECO:0000256" key="1">
    <source>
        <dbReference type="ARBA" id="ARBA00013260"/>
    </source>
</evidence>
<evidence type="ECO:0000256" key="3">
    <source>
        <dbReference type="ARBA" id="ARBA00022801"/>
    </source>
</evidence>
<dbReference type="Pfam" id="PF01195">
    <property type="entry name" value="Pept_tRNA_hydro"/>
    <property type="match status" value="1"/>
</dbReference>
<dbReference type="CDD" id="cd00462">
    <property type="entry name" value="PTH"/>
    <property type="match status" value="1"/>
</dbReference>
<dbReference type="SUPFAM" id="SSF53178">
    <property type="entry name" value="Peptidyl-tRNA hydrolase-like"/>
    <property type="match status" value="1"/>
</dbReference>
<dbReference type="NCBIfam" id="TIGR00447">
    <property type="entry name" value="pth"/>
    <property type="match status" value="1"/>
</dbReference>
<comment type="similarity">
    <text evidence="5">Belongs to the PTH family.</text>
</comment>
<keyword evidence="3" id="KW-0378">Hydrolase</keyword>
<name>A0A382GYL9_9ZZZZ</name>
<proteinExistence type="inferred from homology"/>
<dbReference type="EMBL" id="UINC01058171">
    <property type="protein sequence ID" value="SVB80130.1"/>
    <property type="molecule type" value="Genomic_DNA"/>
</dbReference>
<dbReference type="AlphaFoldDB" id="A0A382GYL9"/>
<dbReference type="FunFam" id="3.40.50.1470:FF:000001">
    <property type="entry name" value="Peptidyl-tRNA hydrolase"/>
    <property type="match status" value="1"/>
</dbReference>
<dbReference type="PROSITE" id="PS01196">
    <property type="entry name" value="PEPT_TRNA_HYDROL_2"/>
    <property type="match status" value="1"/>
</dbReference>
<evidence type="ECO:0000256" key="4">
    <source>
        <dbReference type="ARBA" id="ARBA00022884"/>
    </source>
</evidence>
<evidence type="ECO:0000313" key="6">
    <source>
        <dbReference type="EMBL" id="SVB80130.1"/>
    </source>
</evidence>
<dbReference type="PANTHER" id="PTHR17224">
    <property type="entry name" value="PEPTIDYL-TRNA HYDROLASE"/>
    <property type="match status" value="1"/>
</dbReference>
<keyword evidence="4" id="KW-0694">RNA-binding</keyword>
<dbReference type="PROSITE" id="PS01195">
    <property type="entry name" value="PEPT_TRNA_HYDROL_1"/>
    <property type="match status" value="1"/>
</dbReference>
<dbReference type="GO" id="GO:0000049">
    <property type="term" value="F:tRNA binding"/>
    <property type="evidence" value="ECO:0007669"/>
    <property type="project" value="UniProtKB-KW"/>
</dbReference>
<dbReference type="Gene3D" id="3.40.50.1470">
    <property type="entry name" value="Peptidyl-tRNA hydrolase"/>
    <property type="match status" value="1"/>
</dbReference>
<dbReference type="InterPro" id="IPR018171">
    <property type="entry name" value="Pept_tRNA_hydro_CS"/>
</dbReference>
<keyword evidence="2" id="KW-0820">tRNA-binding</keyword>
<dbReference type="GO" id="GO:0004045">
    <property type="term" value="F:peptidyl-tRNA hydrolase activity"/>
    <property type="evidence" value="ECO:0007669"/>
    <property type="project" value="UniProtKB-EC"/>
</dbReference>
<gene>
    <name evidence="6" type="ORF">METZ01_LOCUS232984</name>
</gene>
<sequence length="216" mass="23517">MSVSSLLDKLFPSGKGGGSEGPPWIVLGLGNPGAEYRNTRHNVGWWCMDEIVRRTNADLNRKRKELRYAEVELGGTQVVLAYPRTFMNRSGLALSYLTNRFKTSPENILVVTDDINLPPGSLRIRKQGGPGGHNGLKSIITALHTSEYPRIRIGVGNPDTSSEQVDHVLGTFDPATRELVSAATIRAADAITMIVNSEIDNAMNKFNGNGESPKSN</sequence>
<accession>A0A382GYL9</accession>
<evidence type="ECO:0000256" key="2">
    <source>
        <dbReference type="ARBA" id="ARBA00022555"/>
    </source>
</evidence>
<dbReference type="HAMAP" id="MF_00083">
    <property type="entry name" value="Pept_tRNA_hydro_bact"/>
    <property type="match status" value="1"/>
</dbReference>
<organism evidence="6">
    <name type="scientific">marine metagenome</name>
    <dbReference type="NCBI Taxonomy" id="408172"/>
    <lineage>
        <taxon>unclassified sequences</taxon>
        <taxon>metagenomes</taxon>
        <taxon>ecological metagenomes</taxon>
    </lineage>
</organism>
<dbReference type="PANTHER" id="PTHR17224:SF1">
    <property type="entry name" value="PEPTIDYL-TRNA HYDROLASE"/>
    <property type="match status" value="1"/>
</dbReference>